<protein>
    <recommendedName>
        <fullName evidence="1">Integrase catalytic domain-containing protein</fullName>
    </recommendedName>
</protein>
<gene>
    <name evidence="2" type="ORF">DSM19430T_27080</name>
</gene>
<evidence type="ECO:0000313" key="3">
    <source>
        <dbReference type="Proteomes" id="UP000503820"/>
    </source>
</evidence>
<dbReference type="PANTHER" id="PTHR46889:SF4">
    <property type="entry name" value="TRANSPOSASE INSO FOR INSERTION SEQUENCE ELEMENT IS911B-RELATED"/>
    <property type="match status" value="1"/>
</dbReference>
<evidence type="ECO:0000313" key="2">
    <source>
        <dbReference type="EMBL" id="GFM38024.1"/>
    </source>
</evidence>
<dbReference type="GO" id="GO:0015074">
    <property type="term" value="P:DNA integration"/>
    <property type="evidence" value="ECO:0007669"/>
    <property type="project" value="InterPro"/>
</dbReference>
<sequence length="160" mass="18952">MTDITYLKVGRRWHYLTVFIDLYSRLVVGWDLSDSLERHSVIHAFQKAIVRRRPAAGLVVHSDRGIQYASKDFRVRLKQSGCIQSMSRKGNCWDNAVAESFFHTLKTQFIRHHKFLTRYEAELALFQYIEAYYNRRRRHSSNGWMSPAEYENSQAYQKVA</sequence>
<dbReference type="InterPro" id="IPR001584">
    <property type="entry name" value="Integrase_cat-core"/>
</dbReference>
<dbReference type="SUPFAM" id="SSF53098">
    <property type="entry name" value="Ribonuclease H-like"/>
    <property type="match status" value="1"/>
</dbReference>
<reference evidence="2 3" key="1">
    <citation type="submission" date="2020-05" db="EMBL/GenBank/DDBJ databases">
        <title>Draft genome sequence of Desulfovibrio psychrotolerans JS1T.</title>
        <authorList>
            <person name="Ueno A."/>
            <person name="Tamazawa S."/>
            <person name="Tamamura S."/>
            <person name="Murakami T."/>
            <person name="Kiyama T."/>
            <person name="Inomata H."/>
            <person name="Amano Y."/>
            <person name="Miyakawa K."/>
            <person name="Tamaki H."/>
            <person name="Naganuma T."/>
            <person name="Kaneko K."/>
        </authorList>
    </citation>
    <scope>NUCLEOTIDE SEQUENCE [LARGE SCALE GENOMIC DNA]</scope>
    <source>
        <strain evidence="2 3">JS1</strain>
    </source>
</reference>
<dbReference type="AlphaFoldDB" id="A0A7J0BYG0"/>
<dbReference type="NCBIfam" id="NF033516">
    <property type="entry name" value="transpos_IS3"/>
    <property type="match status" value="1"/>
</dbReference>
<dbReference type="EMBL" id="BLVP01000012">
    <property type="protein sequence ID" value="GFM38024.1"/>
    <property type="molecule type" value="Genomic_DNA"/>
</dbReference>
<dbReference type="InterPro" id="IPR050900">
    <property type="entry name" value="Transposase_IS3/IS150/IS904"/>
</dbReference>
<dbReference type="Gene3D" id="3.30.420.10">
    <property type="entry name" value="Ribonuclease H-like superfamily/Ribonuclease H"/>
    <property type="match status" value="1"/>
</dbReference>
<dbReference type="PANTHER" id="PTHR46889">
    <property type="entry name" value="TRANSPOSASE INSF FOR INSERTION SEQUENCE IS3B-RELATED"/>
    <property type="match status" value="1"/>
</dbReference>
<dbReference type="GO" id="GO:0003676">
    <property type="term" value="F:nucleic acid binding"/>
    <property type="evidence" value="ECO:0007669"/>
    <property type="project" value="InterPro"/>
</dbReference>
<comment type="caution">
    <text evidence="2">The sequence shown here is derived from an EMBL/GenBank/DDBJ whole genome shotgun (WGS) entry which is preliminary data.</text>
</comment>
<dbReference type="InterPro" id="IPR036397">
    <property type="entry name" value="RNaseH_sf"/>
</dbReference>
<organism evidence="2 3">
    <name type="scientific">Desulfovibrio psychrotolerans</name>
    <dbReference type="NCBI Taxonomy" id="415242"/>
    <lineage>
        <taxon>Bacteria</taxon>
        <taxon>Pseudomonadati</taxon>
        <taxon>Thermodesulfobacteriota</taxon>
        <taxon>Desulfovibrionia</taxon>
        <taxon>Desulfovibrionales</taxon>
        <taxon>Desulfovibrionaceae</taxon>
        <taxon>Desulfovibrio</taxon>
    </lineage>
</organism>
<name>A0A7J0BYG0_9BACT</name>
<dbReference type="InterPro" id="IPR048020">
    <property type="entry name" value="Transpos_IS3"/>
</dbReference>
<proteinExistence type="predicted"/>
<dbReference type="PROSITE" id="PS50994">
    <property type="entry name" value="INTEGRASE"/>
    <property type="match status" value="1"/>
</dbReference>
<keyword evidence="3" id="KW-1185">Reference proteome</keyword>
<dbReference type="Pfam" id="PF00665">
    <property type="entry name" value="rve"/>
    <property type="match status" value="1"/>
</dbReference>
<dbReference type="Proteomes" id="UP000503820">
    <property type="component" value="Unassembled WGS sequence"/>
</dbReference>
<feature type="domain" description="Integrase catalytic" evidence="1">
    <location>
        <begin position="1"/>
        <end position="155"/>
    </location>
</feature>
<accession>A0A7J0BYG0</accession>
<dbReference type="InterPro" id="IPR012337">
    <property type="entry name" value="RNaseH-like_sf"/>
</dbReference>
<dbReference type="Pfam" id="PF13333">
    <property type="entry name" value="rve_2"/>
    <property type="match status" value="1"/>
</dbReference>
<evidence type="ECO:0000259" key="1">
    <source>
        <dbReference type="PROSITE" id="PS50994"/>
    </source>
</evidence>